<evidence type="ECO:0000313" key="1">
    <source>
        <dbReference type="EMBL" id="GJD48269.1"/>
    </source>
</evidence>
<organism evidence="1 2">
    <name type="scientific">Methylobacterium crusticola</name>
    <dbReference type="NCBI Taxonomy" id="1697972"/>
    <lineage>
        <taxon>Bacteria</taxon>
        <taxon>Pseudomonadati</taxon>
        <taxon>Pseudomonadota</taxon>
        <taxon>Alphaproteobacteria</taxon>
        <taxon>Hyphomicrobiales</taxon>
        <taxon>Methylobacteriaceae</taxon>
        <taxon>Methylobacterium</taxon>
    </lineage>
</organism>
<reference evidence="1" key="2">
    <citation type="submission" date="2021-08" db="EMBL/GenBank/DDBJ databases">
        <authorList>
            <person name="Tani A."/>
            <person name="Ola A."/>
            <person name="Ogura Y."/>
            <person name="Katsura K."/>
            <person name="Hayashi T."/>
        </authorList>
    </citation>
    <scope>NUCLEOTIDE SEQUENCE</scope>
    <source>
        <strain evidence="1">KCTC 52305</strain>
    </source>
</reference>
<proteinExistence type="predicted"/>
<protein>
    <submittedName>
        <fullName evidence="1">Uncharacterized protein</fullName>
    </submittedName>
</protein>
<accession>A0ABQ4QSQ9</accession>
<sequence length="76" mass="8006">MQDLDLDEPADLTVWCSGPGRIKAVEPMAFTTLRAALSAARSVISTPGLRPWIVTAGGLILTPAWLEGYAAHALSS</sequence>
<dbReference type="EMBL" id="BPQH01000002">
    <property type="protein sequence ID" value="GJD48269.1"/>
    <property type="molecule type" value="Genomic_DNA"/>
</dbReference>
<comment type="caution">
    <text evidence="1">The sequence shown here is derived from an EMBL/GenBank/DDBJ whole genome shotgun (WGS) entry which is preliminary data.</text>
</comment>
<keyword evidence="2" id="KW-1185">Reference proteome</keyword>
<name>A0ABQ4QSQ9_9HYPH</name>
<gene>
    <name evidence="1" type="ORF">OPKNFCMD_0986</name>
</gene>
<dbReference type="RefSeq" id="WP_128562940.1">
    <property type="nucleotide sequence ID" value="NZ_BPQH01000002.1"/>
</dbReference>
<evidence type="ECO:0000313" key="2">
    <source>
        <dbReference type="Proteomes" id="UP001055167"/>
    </source>
</evidence>
<dbReference type="Proteomes" id="UP001055167">
    <property type="component" value="Unassembled WGS sequence"/>
</dbReference>
<reference evidence="1" key="1">
    <citation type="journal article" date="2021" name="Front. Microbiol.">
        <title>Comprehensive Comparative Genomics and Phenotyping of Methylobacterium Species.</title>
        <authorList>
            <person name="Alessa O."/>
            <person name="Ogura Y."/>
            <person name="Fujitani Y."/>
            <person name="Takami H."/>
            <person name="Hayashi T."/>
            <person name="Sahin N."/>
            <person name="Tani A."/>
        </authorList>
    </citation>
    <scope>NUCLEOTIDE SEQUENCE</scope>
    <source>
        <strain evidence="1">KCTC 52305</strain>
    </source>
</reference>